<feature type="chain" id="PRO_5014979911" evidence="2">
    <location>
        <begin position="22"/>
        <end position="110"/>
    </location>
</feature>
<feature type="signal peptide" evidence="2">
    <location>
        <begin position="1"/>
        <end position="21"/>
    </location>
</feature>
<protein>
    <submittedName>
        <fullName evidence="3">Putative secreted protein</fullName>
    </submittedName>
</protein>
<evidence type="ECO:0000256" key="2">
    <source>
        <dbReference type="SAM" id="SignalP"/>
    </source>
</evidence>
<feature type="region of interest" description="Disordered" evidence="1">
    <location>
        <begin position="58"/>
        <end position="110"/>
    </location>
</feature>
<evidence type="ECO:0000256" key="1">
    <source>
        <dbReference type="SAM" id="MobiDB-lite"/>
    </source>
</evidence>
<proteinExistence type="predicted"/>
<evidence type="ECO:0000313" key="3">
    <source>
        <dbReference type="EMBL" id="MBW77772.1"/>
    </source>
</evidence>
<organism evidence="3">
    <name type="scientific">Anopheles darlingi</name>
    <name type="common">Mosquito</name>
    <dbReference type="NCBI Taxonomy" id="43151"/>
    <lineage>
        <taxon>Eukaryota</taxon>
        <taxon>Metazoa</taxon>
        <taxon>Ecdysozoa</taxon>
        <taxon>Arthropoda</taxon>
        <taxon>Hexapoda</taxon>
        <taxon>Insecta</taxon>
        <taxon>Pterygota</taxon>
        <taxon>Neoptera</taxon>
        <taxon>Endopterygota</taxon>
        <taxon>Diptera</taxon>
        <taxon>Nematocera</taxon>
        <taxon>Culicoidea</taxon>
        <taxon>Culicidae</taxon>
        <taxon>Anophelinae</taxon>
        <taxon>Anopheles</taxon>
    </lineage>
</organism>
<accession>A0A2M4DJQ3</accession>
<reference evidence="3" key="1">
    <citation type="submission" date="2018-01" db="EMBL/GenBank/DDBJ databases">
        <title>An insight into the sialome of Amazonian anophelines.</title>
        <authorList>
            <person name="Ribeiro J.M."/>
            <person name="Scarpassa V."/>
            <person name="Calvo E."/>
        </authorList>
    </citation>
    <scope>NUCLEOTIDE SEQUENCE</scope>
</reference>
<keyword evidence="2" id="KW-0732">Signal</keyword>
<dbReference type="EMBL" id="GGFL01013594">
    <property type="protein sequence ID" value="MBW77772.1"/>
    <property type="molecule type" value="Transcribed_RNA"/>
</dbReference>
<dbReference type="AlphaFoldDB" id="A0A2M4DJQ3"/>
<sequence>MTQAAGSMLVAFLQLICFTRCPPIRLWPRQSSASVFDRCLDSVFTTTILSTRLEVKYRNSSSSHPEVSPRPPSATRKVHFHRPHFDGSKLRGISGWPNSAPSHPPKALFM</sequence>
<name>A0A2M4DJQ3_ANODA</name>